<sequence length="867" mass="96231">MNIMNRITLKMLRQNKRRTIVTIIGIILSTAMIAAVSTFSASFSDLFYRQEIDSSGDWHVSLRSATNEDIKRAQSDFSITRAGRSTEEATSLEETSEYSSFFSIIFCEESVLSLNGIKASEGRLPNAAGEIALPEDYNEQNEKPITIGQTITLPIGEVVESEDEQHSWRLSPTRTETFTVVGFLARTGSAFAVKDFSYFDALPTKNFTFHIDPLPSSLYETLSNYSGEIGVQTHTTLLYYSGIYGDMDMMEALFVPIVIVGLIIFVASIMLIYNAFSISVSERSRQFGMLASIGATRKQKRNAVFFEGLVLGAIAIPIGIVCGIIGIGITFWAISPWMMEAFGMTVPLQVKVVPLALLGAVLFAAVTIFVSAWIPARRAARTTPIDAIRQTGDIKLRAKKVKTSKFIEKLFGFEGTLALKNLKRYAKRYRATVFSLTVSIILFLTTATFTSYMGQSLSLAQSTMGADVLYVRYPMEHTQEDAPSFLPQNVANELRTLDTVTQMQAGKKISLYTENDSLFSKEMKAYRQGTGTTDPFELSVLALESQSFAEYCKEAKLPPDVLNTPNAAIVANQVRVSSSNQKYAQINAFSEKTGQTLPVSWNTWVYNENVPEGEDHEQLITVNAGTLTLAAYTDVRPLHMESSASTPTLIVSEETFDAIVKSIDTEIHSSTMENTYPFDSGPINVYTQITETFSFKTTDSQTLVNLLNDYQGEYGGYTSDIASQMRTGRRMVDLMSVFFYGFITLITLVAVANVFNTISTGITLRTREFAMLRSVGMTKKGFNRMIRMESVFYGLKSLLYGLPVSLVLCVLMYMGLNREFGFSFFLPVVPILIAVCTIFFIVSLTMLYASSKVKKMNIVSALTSEVF</sequence>
<comment type="similarity">
    <text evidence="6">Belongs to the ABC-4 integral membrane protein family.</text>
</comment>
<protein>
    <submittedName>
        <fullName evidence="10">ABC transporter permease</fullName>
    </submittedName>
</protein>
<dbReference type="Proteomes" id="UP000774750">
    <property type="component" value="Unassembled WGS sequence"/>
</dbReference>
<organism evidence="10 11">
    <name type="scientific">Merdimmobilis hominis</name>
    <dbReference type="NCBI Taxonomy" id="2897707"/>
    <lineage>
        <taxon>Bacteria</taxon>
        <taxon>Bacillati</taxon>
        <taxon>Bacillota</taxon>
        <taxon>Clostridia</taxon>
        <taxon>Eubacteriales</taxon>
        <taxon>Oscillospiraceae</taxon>
        <taxon>Merdimmobilis</taxon>
    </lineage>
</organism>
<keyword evidence="4 7" id="KW-1133">Transmembrane helix</keyword>
<keyword evidence="3 7" id="KW-0812">Transmembrane</keyword>
<dbReference type="Pfam" id="PF12704">
    <property type="entry name" value="MacB_PCD"/>
    <property type="match status" value="1"/>
</dbReference>
<feature type="transmembrane region" description="Helical" evidence="7">
    <location>
        <begin position="304"/>
        <end position="332"/>
    </location>
</feature>
<comment type="subcellular location">
    <subcellularLocation>
        <location evidence="1">Cell membrane</location>
        <topology evidence="1">Multi-pass membrane protein</topology>
    </subcellularLocation>
</comment>
<feature type="transmembrane region" description="Helical" evidence="7">
    <location>
        <begin position="822"/>
        <end position="848"/>
    </location>
</feature>
<evidence type="ECO:0000259" key="8">
    <source>
        <dbReference type="Pfam" id="PF02687"/>
    </source>
</evidence>
<evidence type="ECO:0000256" key="1">
    <source>
        <dbReference type="ARBA" id="ARBA00004651"/>
    </source>
</evidence>
<feature type="transmembrane region" description="Helical" evidence="7">
    <location>
        <begin position="797"/>
        <end position="816"/>
    </location>
</feature>
<dbReference type="InterPro" id="IPR050250">
    <property type="entry name" value="Macrolide_Exporter_MacB"/>
</dbReference>
<gene>
    <name evidence="10" type="ORF">H6A12_06960</name>
</gene>
<evidence type="ECO:0000256" key="4">
    <source>
        <dbReference type="ARBA" id="ARBA00022989"/>
    </source>
</evidence>
<feature type="domain" description="ABC3 transporter permease C-terminal" evidence="8">
    <location>
        <begin position="259"/>
        <end position="384"/>
    </location>
</feature>
<feature type="transmembrane region" description="Helical" evidence="7">
    <location>
        <begin position="433"/>
        <end position="454"/>
    </location>
</feature>
<keyword evidence="2" id="KW-1003">Cell membrane</keyword>
<dbReference type="InterPro" id="IPR025857">
    <property type="entry name" value="MacB_PCD"/>
</dbReference>
<evidence type="ECO:0000313" key="10">
    <source>
        <dbReference type="EMBL" id="MBM6920888.1"/>
    </source>
</evidence>
<dbReference type="AlphaFoldDB" id="A0A938X6M2"/>
<comment type="caution">
    <text evidence="10">The sequence shown here is derived from an EMBL/GenBank/DDBJ whole genome shotgun (WGS) entry which is preliminary data.</text>
</comment>
<feature type="domain" description="MacB-like periplasmic core" evidence="9">
    <location>
        <begin position="19"/>
        <end position="196"/>
    </location>
</feature>
<evidence type="ECO:0000256" key="5">
    <source>
        <dbReference type="ARBA" id="ARBA00023136"/>
    </source>
</evidence>
<keyword evidence="5 7" id="KW-0472">Membrane</keyword>
<accession>A0A938X6M2</accession>
<dbReference type="RefSeq" id="WP_204446274.1">
    <property type="nucleotide sequence ID" value="NZ_JACJKY010000008.1"/>
</dbReference>
<dbReference type="GO" id="GO:0022857">
    <property type="term" value="F:transmembrane transporter activity"/>
    <property type="evidence" value="ECO:0007669"/>
    <property type="project" value="TreeGrafter"/>
</dbReference>
<dbReference type="GO" id="GO:0005886">
    <property type="term" value="C:plasma membrane"/>
    <property type="evidence" value="ECO:0007669"/>
    <property type="project" value="UniProtKB-SubCell"/>
</dbReference>
<feature type="domain" description="ABC3 transporter permease C-terminal" evidence="8">
    <location>
        <begin position="742"/>
        <end position="858"/>
    </location>
</feature>
<evidence type="ECO:0000313" key="11">
    <source>
        <dbReference type="Proteomes" id="UP000774750"/>
    </source>
</evidence>
<evidence type="ECO:0000256" key="6">
    <source>
        <dbReference type="ARBA" id="ARBA00038076"/>
    </source>
</evidence>
<evidence type="ECO:0000256" key="2">
    <source>
        <dbReference type="ARBA" id="ARBA00022475"/>
    </source>
</evidence>
<proteinExistence type="inferred from homology"/>
<feature type="transmembrane region" description="Helical" evidence="7">
    <location>
        <begin position="352"/>
        <end position="374"/>
    </location>
</feature>
<dbReference type="EMBL" id="JACJKY010000008">
    <property type="protein sequence ID" value="MBM6920888.1"/>
    <property type="molecule type" value="Genomic_DNA"/>
</dbReference>
<evidence type="ECO:0000256" key="7">
    <source>
        <dbReference type="SAM" id="Phobius"/>
    </source>
</evidence>
<evidence type="ECO:0000259" key="9">
    <source>
        <dbReference type="Pfam" id="PF12704"/>
    </source>
</evidence>
<dbReference type="PANTHER" id="PTHR30572">
    <property type="entry name" value="MEMBRANE COMPONENT OF TRANSPORTER-RELATED"/>
    <property type="match status" value="1"/>
</dbReference>
<dbReference type="InterPro" id="IPR003838">
    <property type="entry name" value="ABC3_permease_C"/>
</dbReference>
<feature type="transmembrane region" description="Helical" evidence="7">
    <location>
        <begin position="20"/>
        <end position="43"/>
    </location>
</feature>
<dbReference type="PANTHER" id="PTHR30572:SF4">
    <property type="entry name" value="ABC TRANSPORTER PERMEASE YTRF"/>
    <property type="match status" value="1"/>
</dbReference>
<keyword evidence="11" id="KW-1185">Reference proteome</keyword>
<reference evidence="10" key="2">
    <citation type="journal article" date="2021" name="Sci. Rep.">
        <title>The distribution of antibiotic resistance genes in chicken gut microbiota commensals.</title>
        <authorList>
            <person name="Juricova H."/>
            <person name="Matiasovicova J."/>
            <person name="Kubasova T."/>
            <person name="Cejkova D."/>
            <person name="Rychlik I."/>
        </authorList>
    </citation>
    <scope>NUCLEOTIDE SEQUENCE</scope>
    <source>
        <strain evidence="10">An559</strain>
    </source>
</reference>
<feature type="transmembrane region" description="Helical" evidence="7">
    <location>
        <begin position="737"/>
        <end position="764"/>
    </location>
</feature>
<name>A0A938X6M2_9FIRM</name>
<feature type="transmembrane region" description="Helical" evidence="7">
    <location>
        <begin position="253"/>
        <end position="276"/>
    </location>
</feature>
<dbReference type="Pfam" id="PF02687">
    <property type="entry name" value="FtsX"/>
    <property type="match status" value="2"/>
</dbReference>
<reference evidence="10" key="1">
    <citation type="submission" date="2020-08" db="EMBL/GenBank/DDBJ databases">
        <authorList>
            <person name="Cejkova D."/>
            <person name="Kubasova T."/>
            <person name="Jahodarova E."/>
            <person name="Rychlik I."/>
        </authorList>
    </citation>
    <scope>NUCLEOTIDE SEQUENCE</scope>
    <source>
        <strain evidence="10">An559</strain>
    </source>
</reference>
<evidence type="ECO:0000256" key="3">
    <source>
        <dbReference type="ARBA" id="ARBA00022692"/>
    </source>
</evidence>